<evidence type="ECO:0000259" key="4">
    <source>
        <dbReference type="PROSITE" id="PS50893"/>
    </source>
</evidence>
<organism evidence="5 6">
    <name type="scientific">Punica granatum</name>
    <name type="common">Pomegranate</name>
    <dbReference type="NCBI Taxonomy" id="22663"/>
    <lineage>
        <taxon>Eukaryota</taxon>
        <taxon>Viridiplantae</taxon>
        <taxon>Streptophyta</taxon>
        <taxon>Embryophyta</taxon>
        <taxon>Tracheophyta</taxon>
        <taxon>Spermatophyta</taxon>
        <taxon>Magnoliopsida</taxon>
        <taxon>eudicotyledons</taxon>
        <taxon>Gunneridae</taxon>
        <taxon>Pentapetalae</taxon>
        <taxon>rosids</taxon>
        <taxon>malvids</taxon>
        <taxon>Myrtales</taxon>
        <taxon>Lythraceae</taxon>
        <taxon>Punica</taxon>
    </lineage>
</organism>
<dbReference type="InterPro" id="IPR003439">
    <property type="entry name" value="ABC_transporter-like_ATP-bd"/>
</dbReference>
<reference evidence="6" key="1">
    <citation type="journal article" date="2017" name="Plant J.">
        <title>The pomegranate (Punica granatum L.) genome and the genomics of punicalagin biosynthesis.</title>
        <authorList>
            <person name="Qin G."/>
            <person name="Xu C."/>
            <person name="Ming R."/>
            <person name="Tang H."/>
            <person name="Guyot R."/>
            <person name="Kramer E.M."/>
            <person name="Hu Y."/>
            <person name="Yi X."/>
            <person name="Qi Y."/>
            <person name="Xu X."/>
            <person name="Gao Z."/>
            <person name="Pan H."/>
            <person name="Jian J."/>
            <person name="Tian Y."/>
            <person name="Yue Z."/>
            <person name="Xu Y."/>
        </authorList>
    </citation>
    <scope>NUCLEOTIDE SEQUENCE [LARGE SCALE GENOMIC DNA]</scope>
    <source>
        <strain evidence="6">cv. Dabenzi</strain>
    </source>
</reference>
<dbReference type="GO" id="GO:0016020">
    <property type="term" value="C:membrane"/>
    <property type="evidence" value="ECO:0007669"/>
    <property type="project" value="TreeGrafter"/>
</dbReference>
<proteinExistence type="predicted"/>
<dbReference type="Gene3D" id="3.40.50.300">
    <property type="entry name" value="P-loop containing nucleotide triphosphate hydrolases"/>
    <property type="match status" value="1"/>
</dbReference>
<gene>
    <name evidence="5" type="ORF">CDL15_Pgr025414</name>
</gene>
<dbReference type="GO" id="GO:0005524">
    <property type="term" value="F:ATP binding"/>
    <property type="evidence" value="ECO:0007669"/>
    <property type="project" value="UniProtKB-KW"/>
</dbReference>
<dbReference type="AlphaFoldDB" id="A0A218W8M7"/>
<dbReference type="GO" id="GO:0042626">
    <property type="term" value="F:ATPase-coupled transmembrane transporter activity"/>
    <property type="evidence" value="ECO:0007669"/>
    <property type="project" value="TreeGrafter"/>
</dbReference>
<evidence type="ECO:0000313" key="5">
    <source>
        <dbReference type="EMBL" id="OWM69227.1"/>
    </source>
</evidence>
<evidence type="ECO:0000256" key="1">
    <source>
        <dbReference type="ARBA" id="ARBA00022741"/>
    </source>
</evidence>
<dbReference type="PANTHER" id="PTHR24223:SF369">
    <property type="entry name" value="ABC TRANSPORTER C FAMILY MEMBER 10"/>
    <property type="match status" value="1"/>
</dbReference>
<evidence type="ECO:0000256" key="3">
    <source>
        <dbReference type="SAM" id="MobiDB-lite"/>
    </source>
</evidence>
<dbReference type="InterPro" id="IPR027417">
    <property type="entry name" value="P-loop_NTPase"/>
</dbReference>
<protein>
    <recommendedName>
        <fullName evidence="4">ABC transporter domain-containing protein</fullName>
    </recommendedName>
</protein>
<evidence type="ECO:0000313" key="6">
    <source>
        <dbReference type="Proteomes" id="UP000197138"/>
    </source>
</evidence>
<accession>A0A218W8M7</accession>
<dbReference type="EMBL" id="MTKT01004939">
    <property type="protein sequence ID" value="OWM69227.1"/>
    <property type="molecule type" value="Genomic_DNA"/>
</dbReference>
<feature type="domain" description="ABC transporter" evidence="4">
    <location>
        <begin position="4"/>
        <end position="215"/>
    </location>
</feature>
<sequence>MMDRMMEQLTQQMAAFMENQNRRNPNPNSDPDREEVEYDSYSEGDTDETLFSEEDPFNDAFFVAGGDGEPEFDEEEEIVTVETERYRRTLESCSLVKDLDLLPYGDHTEIGERGVNLNGGQKQRIRLARALYQDANIYLLDDPFSAVDAHTTSSLFNDYVMGALSDKTVFLVTHQVNFLPAFDSVLLMSDGKILQAAPFDHLLASSTEFQDLVHAHKETLWDYKKKKVAIRTMTIRERILSIQGKMMRRKM</sequence>
<feature type="region of interest" description="Disordered" evidence="3">
    <location>
        <begin position="1"/>
        <end position="53"/>
    </location>
</feature>
<keyword evidence="1" id="KW-0547">Nucleotide-binding</keyword>
<keyword evidence="2" id="KW-0067">ATP-binding</keyword>
<name>A0A218W8M7_PUNGR</name>
<dbReference type="PROSITE" id="PS50893">
    <property type="entry name" value="ABC_TRANSPORTER_2"/>
    <property type="match status" value="1"/>
</dbReference>
<dbReference type="Proteomes" id="UP000197138">
    <property type="component" value="Unassembled WGS sequence"/>
</dbReference>
<dbReference type="SUPFAM" id="SSF52540">
    <property type="entry name" value="P-loop containing nucleoside triphosphate hydrolases"/>
    <property type="match status" value="1"/>
</dbReference>
<dbReference type="PANTHER" id="PTHR24223">
    <property type="entry name" value="ATP-BINDING CASSETTE SUB-FAMILY C"/>
    <property type="match status" value="1"/>
</dbReference>
<evidence type="ECO:0000256" key="2">
    <source>
        <dbReference type="ARBA" id="ARBA00022840"/>
    </source>
</evidence>
<dbReference type="GO" id="GO:0016887">
    <property type="term" value="F:ATP hydrolysis activity"/>
    <property type="evidence" value="ECO:0007669"/>
    <property type="project" value="InterPro"/>
</dbReference>
<dbReference type="InterPro" id="IPR050173">
    <property type="entry name" value="ABC_transporter_C-like"/>
</dbReference>
<feature type="compositionally biased region" description="Acidic residues" evidence="3">
    <location>
        <begin position="32"/>
        <end position="53"/>
    </location>
</feature>
<dbReference type="Pfam" id="PF00005">
    <property type="entry name" value="ABC_tran"/>
    <property type="match status" value="1"/>
</dbReference>
<comment type="caution">
    <text evidence="5">The sequence shown here is derived from an EMBL/GenBank/DDBJ whole genome shotgun (WGS) entry which is preliminary data.</text>
</comment>
<feature type="compositionally biased region" description="Low complexity" evidence="3">
    <location>
        <begin position="18"/>
        <end position="29"/>
    </location>
</feature>